<organism evidence="2 3">
    <name type="scientific">Caldibacillus thermoamylovorans</name>
    <dbReference type="NCBI Taxonomy" id="35841"/>
    <lineage>
        <taxon>Bacteria</taxon>
        <taxon>Bacillati</taxon>
        <taxon>Bacillota</taxon>
        <taxon>Bacilli</taxon>
        <taxon>Bacillales</taxon>
        <taxon>Bacillaceae</taxon>
        <taxon>Caldibacillus</taxon>
    </lineage>
</organism>
<dbReference type="AlphaFoldDB" id="A0ABD4AAH5"/>
<protein>
    <recommendedName>
        <fullName evidence="1">SGNH hydrolase-type esterase domain-containing protein</fullName>
    </recommendedName>
</protein>
<gene>
    <name evidence="2" type="ORF">B4167_1617</name>
</gene>
<dbReference type="EMBL" id="JXLU01000015">
    <property type="protein sequence ID" value="KIO74028.1"/>
    <property type="molecule type" value="Genomic_DNA"/>
</dbReference>
<dbReference type="InterPro" id="IPR013830">
    <property type="entry name" value="SGNH_hydro"/>
</dbReference>
<evidence type="ECO:0000313" key="3">
    <source>
        <dbReference type="Proteomes" id="UP000032076"/>
    </source>
</evidence>
<dbReference type="SUPFAM" id="SSF52266">
    <property type="entry name" value="SGNH hydrolase"/>
    <property type="match status" value="1"/>
</dbReference>
<proteinExistence type="predicted"/>
<reference evidence="2 3" key="1">
    <citation type="submission" date="2015-01" db="EMBL/GenBank/DDBJ databases">
        <title>Draft Genome Sequences of Four Bacillus thermoamylovorans Strains, Isolated From Food Products.</title>
        <authorList>
            <person name="Krawcyk A.O."/>
            <person name="Berendsen E.M."/>
            <person name="Eijlander R.T."/>
            <person name="de Jong A."/>
            <person name="Wells-Bennik M."/>
            <person name="Kuipers O.P."/>
        </authorList>
    </citation>
    <scope>NUCLEOTIDE SEQUENCE [LARGE SCALE GENOMIC DNA]</scope>
    <source>
        <strain evidence="2 3">B4167</strain>
    </source>
</reference>
<dbReference type="Gene3D" id="3.40.50.1110">
    <property type="entry name" value="SGNH hydrolase"/>
    <property type="match status" value="1"/>
</dbReference>
<comment type="caution">
    <text evidence="2">The sequence shown here is derived from an EMBL/GenBank/DDBJ whole genome shotgun (WGS) entry which is preliminary data.</text>
</comment>
<dbReference type="RefSeq" id="WP_326929248.1">
    <property type="nucleotide sequence ID" value="NZ_JXLT01000021.1"/>
</dbReference>
<dbReference type="CDD" id="cd01834">
    <property type="entry name" value="SGNH_hydrolase_like_2"/>
    <property type="match status" value="1"/>
</dbReference>
<evidence type="ECO:0000259" key="1">
    <source>
        <dbReference type="Pfam" id="PF13472"/>
    </source>
</evidence>
<name>A0ABD4AAH5_9BACI</name>
<dbReference type="Proteomes" id="UP000032076">
    <property type="component" value="Unassembled WGS sequence"/>
</dbReference>
<evidence type="ECO:0000313" key="2">
    <source>
        <dbReference type="EMBL" id="KIO74028.1"/>
    </source>
</evidence>
<dbReference type="InterPro" id="IPR036514">
    <property type="entry name" value="SGNH_hydro_sf"/>
</dbReference>
<accession>A0ABD4AAH5</accession>
<dbReference type="InterPro" id="IPR051532">
    <property type="entry name" value="Ester_Hydrolysis_Enzymes"/>
</dbReference>
<feature type="domain" description="SGNH hydrolase-type esterase" evidence="1">
    <location>
        <begin position="11"/>
        <end position="193"/>
    </location>
</feature>
<dbReference type="PANTHER" id="PTHR30383">
    <property type="entry name" value="THIOESTERASE 1/PROTEASE 1/LYSOPHOSPHOLIPASE L1"/>
    <property type="match status" value="1"/>
</dbReference>
<dbReference type="Pfam" id="PF13472">
    <property type="entry name" value="Lipase_GDSL_2"/>
    <property type="match status" value="1"/>
</dbReference>
<dbReference type="PANTHER" id="PTHR30383:SF5">
    <property type="entry name" value="SGNH HYDROLASE-TYPE ESTERASE DOMAIN-CONTAINING PROTEIN"/>
    <property type="match status" value="1"/>
</dbReference>
<sequence length="210" mass="24449">MEMKHNARFVFVGDSITEEGRFDDPEGVGYGYVRFIRDYLLTEFPNKNIEVINRGVGGNRIIDLVARFQRDVIALKPDYVSIFIGINDVWRQLDEPELDQIYPEKFEEIYHQLIRMVQERTEANIILIEPTIYQEDMTSLGNELLKPYVNIVRDLARTYGVTLIPTNREFLKVISNEKHPTLTVDGVHMTSTGDMLIAKTWMNAFIQEFL</sequence>